<organism evidence="7 8">
    <name type="scientific">Salinicola lusitanus</name>
    <dbReference type="NCBI Taxonomy" id="1949085"/>
    <lineage>
        <taxon>Bacteria</taxon>
        <taxon>Pseudomonadati</taxon>
        <taxon>Pseudomonadota</taxon>
        <taxon>Gammaproteobacteria</taxon>
        <taxon>Oceanospirillales</taxon>
        <taxon>Halomonadaceae</taxon>
        <taxon>Salinicola</taxon>
    </lineage>
</organism>
<dbReference type="RefSeq" id="WP_342595145.1">
    <property type="nucleotide sequence ID" value="NZ_CP151919.1"/>
</dbReference>
<feature type="transmembrane region" description="Helical" evidence="6">
    <location>
        <begin position="389"/>
        <end position="406"/>
    </location>
</feature>
<comment type="subcellular location">
    <subcellularLocation>
        <location evidence="1">Cell membrane</location>
        <topology evidence="1">Multi-pass membrane protein</topology>
    </subcellularLocation>
</comment>
<keyword evidence="5 6" id="KW-0472">Membrane</keyword>
<dbReference type="Proteomes" id="UP001453229">
    <property type="component" value="Chromosome"/>
</dbReference>
<evidence type="ECO:0000313" key="8">
    <source>
        <dbReference type="Proteomes" id="UP001453229"/>
    </source>
</evidence>
<reference evidence="7 8" key="1">
    <citation type="submission" date="2024-04" db="EMBL/GenBank/DDBJ databases">
        <title>Salinicola lusitanus LLJ914,a marine bacterium isolated from the Okinawa Trough.</title>
        <authorList>
            <person name="Li J."/>
        </authorList>
    </citation>
    <scope>NUCLEOTIDE SEQUENCE [LARGE SCALE GENOMIC DNA]</scope>
    <source>
        <strain evidence="7 8">LLJ914</strain>
    </source>
</reference>
<feature type="transmembrane region" description="Helical" evidence="6">
    <location>
        <begin position="86"/>
        <end position="103"/>
    </location>
</feature>
<sequence>MCSAPVNPTPPVTPAQPYAALIRCLSCCDLTTPRATYVLRSVLAAWLALVLAYWFDLEAPYSAASSVLLVINPVQGAVIGKGIWRVIGTLAGMLAALVLMSLFGQMPWLFLLGFGVWLGLCVAGMTLVRHFRAYGAALAGYTVGLAVYGALEHPQTTFAHVVDRGSAVLIGVMCLALVSSLFSARRVRQRLEAQSTRLLAASAETLATQHEALEEGIEGGPTRVAPARRKLIAEVYGIDDLLALGKAESIDLAQQGAMVRHAMASLFAALVGGISPLSEHSTSMRALRALQPELERSWRDAASDVSAGDFGKARRRLCESRERLMARLESVSSVPAEQPALLIAGDRLVEQIDDYLAALDGIATLHRPGVRPILPAVPFHRDWTAAMQNGLRAMLIVVLGGIFWIATGWQHGNMMLAGLAAACALLSTAPNPAAGAIAFIKGTLAAVVMAFVCAFWILPHIEGLFLLLIVLGLFWLPAVFLTTLPRHALAGMAYLVGFTTLAAPANPMQYDQSLFLNASVAWLLAVFFTLLGFRLLLPRNLARDIERLRHRIRDEALSLLRRAPTDERRWQWRQQHRMARLGAVLQNQPVAMDHAISDALASLHLGRELMRLRHWLKASPKRSPIRPTVEKTLKRMACRADDPLMAARHARRAARLMMAAGVVESGRVENRQYMAAALIDVAELIEGHADYFSGLPRGGANAQ</sequence>
<feature type="transmembrane region" description="Helical" evidence="6">
    <location>
        <begin position="436"/>
        <end position="458"/>
    </location>
</feature>
<evidence type="ECO:0000313" key="7">
    <source>
        <dbReference type="EMBL" id="XAD54443.1"/>
    </source>
</evidence>
<dbReference type="Pfam" id="PF04632">
    <property type="entry name" value="FUSC"/>
    <property type="match status" value="1"/>
</dbReference>
<evidence type="ECO:0000256" key="5">
    <source>
        <dbReference type="ARBA" id="ARBA00023136"/>
    </source>
</evidence>
<evidence type="ECO:0000256" key="3">
    <source>
        <dbReference type="ARBA" id="ARBA00022692"/>
    </source>
</evidence>
<dbReference type="PANTHER" id="PTHR30509">
    <property type="entry name" value="P-HYDROXYBENZOIC ACID EFFLUX PUMP SUBUNIT-RELATED"/>
    <property type="match status" value="1"/>
</dbReference>
<feature type="transmembrane region" description="Helical" evidence="6">
    <location>
        <begin position="464"/>
        <end position="481"/>
    </location>
</feature>
<gene>
    <name evidence="7" type="ORF">AAGT95_00295</name>
</gene>
<keyword evidence="2" id="KW-1003">Cell membrane</keyword>
<dbReference type="PANTHER" id="PTHR30509:SF40">
    <property type="entry name" value="BLR3852 PROTEIN"/>
    <property type="match status" value="1"/>
</dbReference>
<feature type="transmembrane region" description="Helical" evidence="6">
    <location>
        <begin position="514"/>
        <end position="537"/>
    </location>
</feature>
<protein>
    <submittedName>
        <fullName evidence="7">FUSC family protein</fullName>
    </submittedName>
</protein>
<evidence type="ECO:0000256" key="1">
    <source>
        <dbReference type="ARBA" id="ARBA00004651"/>
    </source>
</evidence>
<dbReference type="InterPro" id="IPR006726">
    <property type="entry name" value="PHBA_efflux_AaeB/fusaric-R"/>
</dbReference>
<accession>A0ABZ3CTC9</accession>
<keyword evidence="8" id="KW-1185">Reference proteome</keyword>
<evidence type="ECO:0000256" key="4">
    <source>
        <dbReference type="ARBA" id="ARBA00022989"/>
    </source>
</evidence>
<feature type="transmembrane region" description="Helical" evidence="6">
    <location>
        <begin position="133"/>
        <end position="151"/>
    </location>
</feature>
<feature type="transmembrane region" description="Helical" evidence="6">
    <location>
        <begin position="109"/>
        <end position="128"/>
    </location>
</feature>
<evidence type="ECO:0000256" key="2">
    <source>
        <dbReference type="ARBA" id="ARBA00022475"/>
    </source>
</evidence>
<keyword evidence="4 6" id="KW-1133">Transmembrane helix</keyword>
<evidence type="ECO:0000256" key="6">
    <source>
        <dbReference type="SAM" id="Phobius"/>
    </source>
</evidence>
<name>A0ABZ3CTC9_9GAMM</name>
<keyword evidence="3 6" id="KW-0812">Transmembrane</keyword>
<feature type="transmembrane region" description="Helical" evidence="6">
    <location>
        <begin position="37"/>
        <end position="55"/>
    </location>
</feature>
<feature type="transmembrane region" description="Helical" evidence="6">
    <location>
        <begin position="166"/>
        <end position="184"/>
    </location>
</feature>
<proteinExistence type="predicted"/>
<dbReference type="EMBL" id="CP151919">
    <property type="protein sequence ID" value="XAD54443.1"/>
    <property type="molecule type" value="Genomic_DNA"/>
</dbReference>